<proteinExistence type="predicted"/>
<protein>
    <recommendedName>
        <fullName evidence="3">Holliday junction resolvase</fullName>
    </recommendedName>
</protein>
<evidence type="ECO:0000313" key="1">
    <source>
        <dbReference type="EMBL" id="ATW62917.1"/>
    </source>
</evidence>
<name>A0A2H4PIW2_9CAUD</name>
<reference evidence="1 2" key="1">
    <citation type="submission" date="2017-10" db="EMBL/GenBank/DDBJ databases">
        <title>Complete nucleotide sequences and annotations of phi673 and phi674, two new lytic phages of Corynebacterium glutamicum ATCC 13032.</title>
        <authorList>
            <person name="Yomantas Y.A.V."/>
            <person name="Abalakina E.G."/>
            <person name="Lobanova J.S."/>
            <person name="Mamontov V.A."/>
            <person name="Stoynova N.V."/>
            <person name="Mashko S.V."/>
        </authorList>
    </citation>
    <scope>NUCLEOTIDE SEQUENCE [LARGE SCALE GENOMIC DNA]</scope>
</reference>
<evidence type="ECO:0008006" key="3">
    <source>
        <dbReference type="Google" id="ProtNLM"/>
    </source>
</evidence>
<accession>A0A2H4PIW2</accession>
<evidence type="ECO:0000313" key="2">
    <source>
        <dbReference type="Proteomes" id="UP000241893"/>
    </source>
</evidence>
<dbReference type="OrthoDB" id="26370at10239"/>
<gene>
    <name evidence="1" type="ORF">phi673_gp55</name>
</gene>
<keyword evidence="2" id="KW-1185">Reference proteome</keyword>
<organism evidence="1 2">
    <name type="scientific">Corynebacterium phage phi673</name>
    <dbReference type="NCBI Taxonomy" id="2052821"/>
    <lineage>
        <taxon>Viruses</taxon>
        <taxon>Duplodnaviria</taxon>
        <taxon>Heunggongvirae</taxon>
        <taxon>Uroviricota</taxon>
        <taxon>Caudoviricetes</taxon>
        <taxon>Ikedavirus</taxon>
        <taxon>Ikedavirus phi673</taxon>
    </lineage>
</organism>
<sequence length="130" mass="14520">MANPNKRKGDAAERAVRDFLSLYHPTKKTRAGFEDDLGDVLADTPAGRLVVQVKDVASPKWKEWYTQLGNQVQVCTDHTENIPVLGGVIVHKYRGHANPENWHAVTQLGSFMELIRGAYEAGYEDGLRTD</sequence>
<dbReference type="Proteomes" id="UP000241893">
    <property type="component" value="Segment"/>
</dbReference>
<dbReference type="EMBL" id="MG324353">
    <property type="protein sequence ID" value="ATW62917.1"/>
    <property type="molecule type" value="Genomic_DNA"/>
</dbReference>